<proteinExistence type="inferred from homology"/>
<keyword evidence="5 7" id="KW-0732">Signal</keyword>
<evidence type="ECO:0000313" key="9">
    <source>
        <dbReference type="Proteomes" id="UP001386955"/>
    </source>
</evidence>
<dbReference type="GO" id="GO:0009506">
    <property type="term" value="C:plasmodesma"/>
    <property type="evidence" value="ECO:0007669"/>
    <property type="project" value="TreeGrafter"/>
</dbReference>
<dbReference type="GO" id="GO:0005179">
    <property type="term" value="F:hormone activity"/>
    <property type="evidence" value="ECO:0007669"/>
    <property type="project" value="UniProtKB-KW"/>
</dbReference>
<organism evidence="8 9">
    <name type="scientific">Psophocarpus tetragonolobus</name>
    <name type="common">Winged bean</name>
    <name type="synonym">Dolichos tetragonolobus</name>
    <dbReference type="NCBI Taxonomy" id="3891"/>
    <lineage>
        <taxon>Eukaryota</taxon>
        <taxon>Viridiplantae</taxon>
        <taxon>Streptophyta</taxon>
        <taxon>Embryophyta</taxon>
        <taxon>Tracheophyta</taxon>
        <taxon>Spermatophyta</taxon>
        <taxon>Magnoliopsida</taxon>
        <taxon>eudicotyledons</taxon>
        <taxon>Gunneridae</taxon>
        <taxon>Pentapetalae</taxon>
        <taxon>rosids</taxon>
        <taxon>fabids</taxon>
        <taxon>Fabales</taxon>
        <taxon>Fabaceae</taxon>
        <taxon>Papilionoideae</taxon>
        <taxon>50 kb inversion clade</taxon>
        <taxon>NPAAA clade</taxon>
        <taxon>indigoferoid/millettioid clade</taxon>
        <taxon>Phaseoleae</taxon>
        <taxon>Psophocarpus</taxon>
    </lineage>
</organism>
<dbReference type="EMBL" id="JAYMYS010000004">
    <property type="protein sequence ID" value="KAK7395345.1"/>
    <property type="molecule type" value="Genomic_DNA"/>
</dbReference>
<accession>A0AAN9SFS1</accession>
<dbReference type="PANTHER" id="PTHR33136">
    <property type="entry name" value="RAPID ALKALINIZATION FACTOR-LIKE"/>
    <property type="match status" value="1"/>
</dbReference>
<evidence type="ECO:0000256" key="6">
    <source>
        <dbReference type="ARBA" id="ARBA00023157"/>
    </source>
</evidence>
<dbReference type="AlphaFoldDB" id="A0AAN9SFS1"/>
<dbReference type="Proteomes" id="UP001386955">
    <property type="component" value="Unassembled WGS sequence"/>
</dbReference>
<evidence type="ECO:0000256" key="2">
    <source>
        <dbReference type="ARBA" id="ARBA00009178"/>
    </source>
</evidence>
<evidence type="ECO:0000256" key="5">
    <source>
        <dbReference type="ARBA" id="ARBA00022729"/>
    </source>
</evidence>
<dbReference type="InterPro" id="IPR008801">
    <property type="entry name" value="RALF"/>
</dbReference>
<dbReference type="GO" id="GO:0040008">
    <property type="term" value="P:regulation of growth"/>
    <property type="evidence" value="ECO:0007669"/>
    <property type="project" value="UniProtKB-ARBA"/>
</dbReference>
<protein>
    <submittedName>
        <fullName evidence="8">Uncharacterized protein</fullName>
    </submittedName>
</protein>
<evidence type="ECO:0000256" key="7">
    <source>
        <dbReference type="SAM" id="SignalP"/>
    </source>
</evidence>
<evidence type="ECO:0000256" key="4">
    <source>
        <dbReference type="ARBA" id="ARBA00022702"/>
    </source>
</evidence>
<keyword evidence="4" id="KW-0372">Hormone</keyword>
<name>A0AAN9SFS1_PSOTE</name>
<comment type="similarity">
    <text evidence="2">Belongs to the plant rapid alkalinization factor (RALF) family.</text>
</comment>
<evidence type="ECO:0000256" key="3">
    <source>
        <dbReference type="ARBA" id="ARBA00022525"/>
    </source>
</evidence>
<keyword evidence="3" id="KW-0964">Secreted</keyword>
<keyword evidence="9" id="KW-1185">Reference proteome</keyword>
<feature type="signal peptide" evidence="7">
    <location>
        <begin position="1"/>
        <end position="22"/>
    </location>
</feature>
<feature type="chain" id="PRO_5042998188" evidence="7">
    <location>
        <begin position="23"/>
        <end position="189"/>
    </location>
</feature>
<dbReference type="GO" id="GO:0005576">
    <property type="term" value="C:extracellular region"/>
    <property type="evidence" value="ECO:0007669"/>
    <property type="project" value="UniProtKB-SubCell"/>
</dbReference>
<comment type="subcellular location">
    <subcellularLocation>
        <location evidence="1">Secreted</location>
    </subcellularLocation>
</comment>
<evidence type="ECO:0000256" key="1">
    <source>
        <dbReference type="ARBA" id="ARBA00004613"/>
    </source>
</evidence>
<sequence>MAKWLFLVAICGIVMVWPIAEAGKGMGMEMTWMPSMVEEEEEFGMDSEINRRILTGKRYISYRAMQKDTVPCSIPGGSYYNCQLGAPLNPYQRGCTIITSCKEDLCAFYEISLVMRTCYCISKSTYKLFRGSMSWRIITIHANQKIAQECYMASLKITPMVDDLPTKPKAPQSDIVAMMELDPKINDNS</sequence>
<gene>
    <name evidence="8" type="ORF">VNO78_15897</name>
</gene>
<evidence type="ECO:0000313" key="8">
    <source>
        <dbReference type="EMBL" id="KAK7395345.1"/>
    </source>
</evidence>
<dbReference type="GO" id="GO:0019722">
    <property type="term" value="P:calcium-mediated signaling"/>
    <property type="evidence" value="ECO:0007669"/>
    <property type="project" value="TreeGrafter"/>
</dbReference>
<keyword evidence="6" id="KW-1015">Disulfide bond</keyword>
<reference evidence="8 9" key="1">
    <citation type="submission" date="2024-01" db="EMBL/GenBank/DDBJ databases">
        <title>The genomes of 5 underutilized Papilionoideae crops provide insights into root nodulation and disease resistanc.</title>
        <authorList>
            <person name="Jiang F."/>
        </authorList>
    </citation>
    <scope>NUCLEOTIDE SEQUENCE [LARGE SCALE GENOMIC DNA]</scope>
    <source>
        <strain evidence="8">DUOXIRENSHENG_FW03</strain>
        <tissue evidence="8">Leaves</tissue>
    </source>
</reference>
<dbReference type="PANTHER" id="PTHR33136:SF95">
    <property type="entry name" value="PROTEIN RALF-LIKE 33-RELATED"/>
    <property type="match status" value="1"/>
</dbReference>
<comment type="caution">
    <text evidence="8">The sequence shown here is derived from an EMBL/GenBank/DDBJ whole genome shotgun (WGS) entry which is preliminary data.</text>
</comment>
<dbReference type="Pfam" id="PF05498">
    <property type="entry name" value="RALF"/>
    <property type="match status" value="1"/>
</dbReference>